<dbReference type="SUPFAM" id="SSF46785">
    <property type="entry name" value="Winged helix' DNA-binding domain"/>
    <property type="match status" value="1"/>
</dbReference>
<evidence type="ECO:0000259" key="5">
    <source>
        <dbReference type="PROSITE" id="PS50931"/>
    </source>
</evidence>
<evidence type="ECO:0000313" key="7">
    <source>
        <dbReference type="Proteomes" id="UP000032668"/>
    </source>
</evidence>
<dbReference type="GO" id="GO:0043565">
    <property type="term" value="F:sequence-specific DNA binding"/>
    <property type="evidence" value="ECO:0007669"/>
    <property type="project" value="TreeGrafter"/>
</dbReference>
<organism evidence="6 7">
    <name type="scientific">Acidocella aminolytica 101 = DSM 11237</name>
    <dbReference type="NCBI Taxonomy" id="1120923"/>
    <lineage>
        <taxon>Bacteria</taxon>
        <taxon>Pseudomonadati</taxon>
        <taxon>Pseudomonadota</taxon>
        <taxon>Alphaproteobacteria</taxon>
        <taxon>Acetobacterales</taxon>
        <taxon>Acidocellaceae</taxon>
        <taxon>Acidocella</taxon>
    </lineage>
</organism>
<keyword evidence="3" id="KW-0238">DNA-binding</keyword>
<gene>
    <name evidence="6" type="ORF">Aam_060_093</name>
</gene>
<evidence type="ECO:0000256" key="1">
    <source>
        <dbReference type="ARBA" id="ARBA00009437"/>
    </source>
</evidence>
<dbReference type="EMBL" id="BANC01000059">
    <property type="protein sequence ID" value="GAN80867.1"/>
    <property type="molecule type" value="Genomic_DNA"/>
</dbReference>
<keyword evidence="4" id="KW-0804">Transcription</keyword>
<feature type="domain" description="HTH lysR-type" evidence="5">
    <location>
        <begin position="5"/>
        <end position="62"/>
    </location>
</feature>
<dbReference type="InterPro" id="IPR058163">
    <property type="entry name" value="LysR-type_TF_proteobact-type"/>
</dbReference>
<evidence type="ECO:0000256" key="2">
    <source>
        <dbReference type="ARBA" id="ARBA00023015"/>
    </source>
</evidence>
<proteinExistence type="inferred from homology"/>
<dbReference type="SUPFAM" id="SSF53850">
    <property type="entry name" value="Periplasmic binding protein-like II"/>
    <property type="match status" value="1"/>
</dbReference>
<dbReference type="GO" id="GO:0006351">
    <property type="term" value="P:DNA-templated transcription"/>
    <property type="evidence" value="ECO:0007669"/>
    <property type="project" value="TreeGrafter"/>
</dbReference>
<dbReference type="InterPro" id="IPR000847">
    <property type="entry name" value="LysR_HTH_N"/>
</dbReference>
<reference evidence="6 7" key="1">
    <citation type="submission" date="2012-11" db="EMBL/GenBank/DDBJ databases">
        <title>Whole genome sequence of Acidocella aminolytica 101 = DSM 11237.</title>
        <authorList>
            <person name="Azuma Y."/>
            <person name="Higashiura N."/>
            <person name="Hirakawa H."/>
            <person name="Matsushita K."/>
        </authorList>
    </citation>
    <scope>NUCLEOTIDE SEQUENCE [LARGE SCALE GENOMIC DNA]</scope>
    <source>
        <strain evidence="7">101 / DSM 11237</strain>
    </source>
</reference>
<accession>A0A0D6PGT8</accession>
<sequence length="307" mass="34450">MKNSFDWNDLRYFLAVARAGTISQAGRMTAADHATVARRISALEVALDTQLFVRNARGYSLTRQGERLLENAGRIEAEAGKLEEQLGGRNQGASGIVKISALEGIGNFFLAKRLSHFAVKHPRLSVELLTIQQVIAMSRRDTDIIITLSPPDTRKLVLEKLTDYRLFVFGTETYLRSKPLINSAQDLKKHDFTGYIDELVFTRGLDYLNEVEPNLRARLQCSSLHAQMEAACAGYGLCILPAFIACHRKELVPILPHSLSLRRTYWTAVHTDIAASRNVRLALNFIRKEAALAKTVFLGEHYLTKPR</sequence>
<dbReference type="RefSeq" id="WP_048879253.1">
    <property type="nucleotide sequence ID" value="NZ_BANC01000059.1"/>
</dbReference>
<keyword evidence="2" id="KW-0805">Transcription regulation</keyword>
<dbReference type="Pfam" id="PF00126">
    <property type="entry name" value="HTH_1"/>
    <property type="match status" value="1"/>
</dbReference>
<keyword evidence="7" id="KW-1185">Reference proteome</keyword>
<comment type="caution">
    <text evidence="6">The sequence shown here is derived from an EMBL/GenBank/DDBJ whole genome shotgun (WGS) entry which is preliminary data.</text>
</comment>
<dbReference type="InterPro" id="IPR036388">
    <property type="entry name" value="WH-like_DNA-bd_sf"/>
</dbReference>
<evidence type="ECO:0000256" key="4">
    <source>
        <dbReference type="ARBA" id="ARBA00023163"/>
    </source>
</evidence>
<dbReference type="Gene3D" id="3.40.190.290">
    <property type="match status" value="1"/>
</dbReference>
<dbReference type="PROSITE" id="PS50931">
    <property type="entry name" value="HTH_LYSR"/>
    <property type="match status" value="1"/>
</dbReference>
<dbReference type="PANTHER" id="PTHR30537:SF3">
    <property type="entry name" value="TRANSCRIPTIONAL REGULATORY PROTEIN"/>
    <property type="match status" value="1"/>
</dbReference>
<protein>
    <submittedName>
        <fullName evidence="6">Transcriptional regulator LysR</fullName>
    </submittedName>
</protein>
<dbReference type="PANTHER" id="PTHR30537">
    <property type="entry name" value="HTH-TYPE TRANSCRIPTIONAL REGULATOR"/>
    <property type="match status" value="1"/>
</dbReference>
<dbReference type="InterPro" id="IPR005119">
    <property type="entry name" value="LysR_subst-bd"/>
</dbReference>
<dbReference type="OrthoDB" id="7333438at2"/>
<comment type="similarity">
    <text evidence="1">Belongs to the LysR transcriptional regulatory family.</text>
</comment>
<dbReference type="Pfam" id="PF03466">
    <property type="entry name" value="LysR_substrate"/>
    <property type="match status" value="1"/>
</dbReference>
<evidence type="ECO:0000256" key="3">
    <source>
        <dbReference type="ARBA" id="ARBA00023125"/>
    </source>
</evidence>
<dbReference type="STRING" id="1120923.SAMN02746095_00114"/>
<dbReference type="Proteomes" id="UP000032668">
    <property type="component" value="Unassembled WGS sequence"/>
</dbReference>
<dbReference type="Gene3D" id="1.10.10.10">
    <property type="entry name" value="Winged helix-like DNA-binding domain superfamily/Winged helix DNA-binding domain"/>
    <property type="match status" value="1"/>
</dbReference>
<dbReference type="AlphaFoldDB" id="A0A0D6PGT8"/>
<dbReference type="GO" id="GO:0003700">
    <property type="term" value="F:DNA-binding transcription factor activity"/>
    <property type="evidence" value="ECO:0007669"/>
    <property type="project" value="InterPro"/>
</dbReference>
<evidence type="ECO:0000313" key="6">
    <source>
        <dbReference type="EMBL" id="GAN80867.1"/>
    </source>
</evidence>
<name>A0A0D6PGT8_9PROT</name>
<dbReference type="InterPro" id="IPR036390">
    <property type="entry name" value="WH_DNA-bd_sf"/>
</dbReference>